<gene>
    <name evidence="1" type="ORF">LCGC14_1127410</name>
</gene>
<reference evidence="1" key="1">
    <citation type="journal article" date="2015" name="Nature">
        <title>Complex archaea that bridge the gap between prokaryotes and eukaryotes.</title>
        <authorList>
            <person name="Spang A."/>
            <person name="Saw J.H."/>
            <person name="Jorgensen S.L."/>
            <person name="Zaremba-Niedzwiedzka K."/>
            <person name="Martijn J."/>
            <person name="Lind A.E."/>
            <person name="van Eijk R."/>
            <person name="Schleper C."/>
            <person name="Guy L."/>
            <person name="Ettema T.J."/>
        </authorList>
    </citation>
    <scope>NUCLEOTIDE SEQUENCE</scope>
</reference>
<sequence length="231" mass="27686">MPITVNMIPGQETLRPLHPELYEEEYRRTMRSIVLALHFMDERGLAHRVDCKLREHIEEKRMFAAETLKRTNEHADNYYLPIWINYLKRIPKQGLNNMTQKPRWGQQGHHNPVPTLPRRLKSISMTGPFDSIKLPFFYYHMEIRTSRHFKRYIDNIPKIQEITKQIVERLDELHAKMDTVTVLSESEHRHWRNAIRFTALYIRKNSSWVGLELTQKAEFEVLEEKKQVING</sequence>
<evidence type="ECO:0000313" key="1">
    <source>
        <dbReference type="EMBL" id="KKN01470.1"/>
    </source>
</evidence>
<accession>A0A0F9M270</accession>
<dbReference type="AlphaFoldDB" id="A0A0F9M270"/>
<proteinExistence type="predicted"/>
<comment type="caution">
    <text evidence="1">The sequence shown here is derived from an EMBL/GenBank/DDBJ whole genome shotgun (WGS) entry which is preliminary data.</text>
</comment>
<dbReference type="EMBL" id="LAZR01005257">
    <property type="protein sequence ID" value="KKN01470.1"/>
    <property type="molecule type" value="Genomic_DNA"/>
</dbReference>
<protein>
    <submittedName>
        <fullName evidence="1">Uncharacterized protein</fullName>
    </submittedName>
</protein>
<organism evidence="1">
    <name type="scientific">marine sediment metagenome</name>
    <dbReference type="NCBI Taxonomy" id="412755"/>
    <lineage>
        <taxon>unclassified sequences</taxon>
        <taxon>metagenomes</taxon>
        <taxon>ecological metagenomes</taxon>
    </lineage>
</organism>
<name>A0A0F9M270_9ZZZZ</name>